<comment type="subcellular location">
    <subcellularLocation>
        <location evidence="1">Cell outer membrane</location>
    </subcellularLocation>
</comment>
<dbReference type="InterPro" id="IPR027385">
    <property type="entry name" value="Beta-barrel_OMP"/>
</dbReference>
<protein>
    <submittedName>
        <fullName evidence="8">Outer membrane immunogenic protein</fullName>
    </submittedName>
</protein>
<dbReference type="EMBL" id="FNUY01000007">
    <property type="protein sequence ID" value="SEG57518.1"/>
    <property type="molecule type" value="Genomic_DNA"/>
</dbReference>
<sequence length="226" mass="24163">MKKYLLSSVAALGLVAAGAASAADLPSRKGPVVAPIYAPIFTWTGFYVGANAGYAWGQIDSTNLGVIPQFKDPDGFVGGGQIGYNYQIGQWVVGLEADFQGADLKATTGALNGFSASNELNWFGTVRGRVGYAFDRFLPYVTGGFAYGQVKNKITAPTFVFSDDNVQYGWTLGAGLEYAFTNNLSAKVEYLYVDLDKESVNVPGGTFTGKVETKFSVVRAGLNYKF</sequence>
<keyword evidence="3" id="KW-0472">Membrane</keyword>
<dbReference type="AlphaFoldDB" id="A0A1H6B9U1"/>
<dbReference type="OrthoDB" id="9815357at2"/>
<dbReference type="SUPFAM" id="SSF56925">
    <property type="entry name" value="OMPA-like"/>
    <property type="match status" value="1"/>
</dbReference>
<dbReference type="PANTHER" id="PTHR34001:SF3">
    <property type="entry name" value="BLL7405 PROTEIN"/>
    <property type="match status" value="1"/>
</dbReference>
<evidence type="ECO:0000256" key="2">
    <source>
        <dbReference type="ARBA" id="ARBA00022729"/>
    </source>
</evidence>
<dbReference type="InterPro" id="IPR051692">
    <property type="entry name" value="OMP-like"/>
</dbReference>
<organism evidence="8 9">
    <name type="scientific">Bosea lathyri</name>
    <dbReference type="NCBI Taxonomy" id="1036778"/>
    <lineage>
        <taxon>Bacteria</taxon>
        <taxon>Pseudomonadati</taxon>
        <taxon>Pseudomonadota</taxon>
        <taxon>Alphaproteobacteria</taxon>
        <taxon>Hyphomicrobiales</taxon>
        <taxon>Boseaceae</taxon>
        <taxon>Bosea</taxon>
    </lineage>
</organism>
<evidence type="ECO:0000256" key="6">
    <source>
        <dbReference type="SAM" id="SignalP"/>
    </source>
</evidence>
<evidence type="ECO:0000256" key="5">
    <source>
        <dbReference type="ARBA" id="ARBA00038306"/>
    </source>
</evidence>
<dbReference type="GO" id="GO:0009279">
    <property type="term" value="C:cell outer membrane"/>
    <property type="evidence" value="ECO:0007669"/>
    <property type="project" value="UniProtKB-SubCell"/>
</dbReference>
<dbReference type="RefSeq" id="WP_103873659.1">
    <property type="nucleotide sequence ID" value="NZ_FNUY01000007.1"/>
</dbReference>
<dbReference type="Pfam" id="PF13505">
    <property type="entry name" value="OMP_b-brl"/>
    <property type="match status" value="1"/>
</dbReference>
<evidence type="ECO:0000259" key="7">
    <source>
        <dbReference type="Pfam" id="PF13505"/>
    </source>
</evidence>
<evidence type="ECO:0000256" key="4">
    <source>
        <dbReference type="ARBA" id="ARBA00023237"/>
    </source>
</evidence>
<reference evidence="8 9" key="1">
    <citation type="submission" date="2016-10" db="EMBL/GenBank/DDBJ databases">
        <authorList>
            <person name="de Groot N.N."/>
        </authorList>
    </citation>
    <scope>NUCLEOTIDE SEQUENCE [LARGE SCALE GENOMIC DNA]</scope>
    <source>
        <strain evidence="8 9">DSM 26656</strain>
    </source>
</reference>
<dbReference type="InterPro" id="IPR011250">
    <property type="entry name" value="OMP/PagP_B-barrel"/>
</dbReference>
<gene>
    <name evidence="8" type="ORF">SAMN04488115_10734</name>
</gene>
<feature type="chain" id="PRO_5009293504" evidence="6">
    <location>
        <begin position="23"/>
        <end position="226"/>
    </location>
</feature>
<evidence type="ECO:0000313" key="9">
    <source>
        <dbReference type="Proteomes" id="UP000236743"/>
    </source>
</evidence>
<keyword evidence="2 6" id="KW-0732">Signal</keyword>
<keyword evidence="4" id="KW-0998">Cell outer membrane</keyword>
<proteinExistence type="inferred from homology"/>
<keyword evidence="9" id="KW-1185">Reference proteome</keyword>
<comment type="similarity">
    <text evidence="5">Belongs to the Omp25/RopB family.</text>
</comment>
<accession>A0A1H6B9U1</accession>
<dbReference type="PANTHER" id="PTHR34001">
    <property type="entry name" value="BLL7405 PROTEIN"/>
    <property type="match status" value="1"/>
</dbReference>
<evidence type="ECO:0000313" key="8">
    <source>
        <dbReference type="EMBL" id="SEG57518.1"/>
    </source>
</evidence>
<evidence type="ECO:0000256" key="3">
    <source>
        <dbReference type="ARBA" id="ARBA00023136"/>
    </source>
</evidence>
<feature type="signal peptide" evidence="6">
    <location>
        <begin position="1"/>
        <end position="22"/>
    </location>
</feature>
<feature type="domain" description="Outer membrane protein beta-barrel" evidence="7">
    <location>
        <begin position="24"/>
        <end position="226"/>
    </location>
</feature>
<dbReference type="Gene3D" id="2.40.160.20">
    <property type="match status" value="1"/>
</dbReference>
<dbReference type="Proteomes" id="UP000236743">
    <property type="component" value="Unassembled WGS sequence"/>
</dbReference>
<evidence type="ECO:0000256" key="1">
    <source>
        <dbReference type="ARBA" id="ARBA00004442"/>
    </source>
</evidence>
<name>A0A1H6B9U1_9HYPH</name>